<accession>A0A0G3EZJ8</accession>
<dbReference type="PATRIC" id="fig|445709.3.peg.4223"/>
<dbReference type="AlphaFoldDB" id="A0A0G3EZJ8"/>
<dbReference type="InterPro" id="IPR052512">
    <property type="entry name" value="4CMD/NDH-1_regulator"/>
</dbReference>
<reference evidence="3" key="1">
    <citation type="submission" date="2015-06" db="EMBL/GenBank/DDBJ databases">
        <authorList>
            <person name="Lim Y.L."/>
            <person name="Ee R."/>
            <person name="Yong D."/>
            <person name="How K.Y."/>
            <person name="Yin W.F."/>
            <person name="Chan K.G."/>
        </authorList>
    </citation>
    <scope>NUCLEOTIDE SEQUENCE [LARGE SCALE GENOMIC DNA]</scope>
    <source>
        <strain evidence="3">DSM 25325</strain>
    </source>
</reference>
<name>A0A0G3EZJ8_9BURK</name>
<dbReference type="Pfam" id="PF02627">
    <property type="entry name" value="CMD"/>
    <property type="match status" value="1"/>
</dbReference>
<dbReference type="InterPro" id="IPR003779">
    <property type="entry name" value="CMD-like"/>
</dbReference>
<dbReference type="PANTHER" id="PTHR33570:SF10">
    <property type="entry name" value="GAMMA-CARBOXYMUCONOLACTONE DECARBOXYLASE"/>
    <property type="match status" value="1"/>
</dbReference>
<evidence type="ECO:0000313" key="3">
    <source>
        <dbReference type="Proteomes" id="UP000036700"/>
    </source>
</evidence>
<dbReference type="Gene3D" id="1.20.1290.10">
    <property type="entry name" value="AhpD-like"/>
    <property type="match status" value="1"/>
</dbReference>
<dbReference type="STRING" id="445709.ABW99_20140"/>
<sequence>MCAPNPLRRRGLELLAQLHGGHAGEAMVAEMRDVCPAFADMTIDWAIGSIMDRPGLDLVTRELILVASCVTLGYATPQLRAHVEAALQIGATREQVVETVLQLTFYAGGPAVRNALIVLKEVFSQTT</sequence>
<dbReference type="EMBL" id="CP011568">
    <property type="protein sequence ID" value="AKJ70176.1"/>
    <property type="molecule type" value="Genomic_DNA"/>
</dbReference>
<evidence type="ECO:0000313" key="2">
    <source>
        <dbReference type="EMBL" id="AKJ70176.1"/>
    </source>
</evidence>
<dbReference type="PANTHER" id="PTHR33570">
    <property type="entry name" value="4-CARBOXYMUCONOLACTONE DECARBOXYLASE FAMILY PROTEIN"/>
    <property type="match status" value="1"/>
</dbReference>
<dbReference type="GO" id="GO:0051920">
    <property type="term" value="F:peroxiredoxin activity"/>
    <property type="evidence" value="ECO:0007669"/>
    <property type="project" value="InterPro"/>
</dbReference>
<dbReference type="RefSeq" id="WP_047216109.1">
    <property type="nucleotide sequence ID" value="NZ_CP011568.3"/>
</dbReference>
<dbReference type="SUPFAM" id="SSF69118">
    <property type="entry name" value="AhpD-like"/>
    <property type="match status" value="1"/>
</dbReference>
<dbReference type="OrthoDB" id="9793083at2"/>
<feature type="domain" description="Carboxymuconolactone decarboxylase-like" evidence="1">
    <location>
        <begin position="47"/>
        <end position="121"/>
    </location>
</feature>
<keyword evidence="3" id="KW-1185">Reference proteome</keyword>
<protein>
    <submittedName>
        <fullName evidence="2">Carboxymuconolactone decarboxylase</fullName>
    </submittedName>
</protein>
<proteinExistence type="predicted"/>
<gene>
    <name evidence="2" type="ORF">ABW99_20140</name>
</gene>
<organism evidence="2 3">
    <name type="scientific">Pandoraea thiooxydans</name>
    <dbReference type="NCBI Taxonomy" id="445709"/>
    <lineage>
        <taxon>Bacteria</taxon>
        <taxon>Pseudomonadati</taxon>
        <taxon>Pseudomonadota</taxon>
        <taxon>Betaproteobacteria</taxon>
        <taxon>Burkholderiales</taxon>
        <taxon>Burkholderiaceae</taxon>
        <taxon>Pandoraea</taxon>
    </lineage>
</organism>
<dbReference type="InterPro" id="IPR029032">
    <property type="entry name" value="AhpD-like"/>
</dbReference>
<dbReference type="KEGG" id="ptx:ABW99_20140"/>
<dbReference type="Proteomes" id="UP000036700">
    <property type="component" value="Chromosome"/>
</dbReference>
<evidence type="ECO:0000259" key="1">
    <source>
        <dbReference type="Pfam" id="PF02627"/>
    </source>
</evidence>